<dbReference type="AlphaFoldDB" id="F0WQY2"/>
<protein>
    <submittedName>
        <fullName evidence="1">AlNc14C205G8790 protein</fullName>
    </submittedName>
</protein>
<name>F0WQY2_9STRA</name>
<organism evidence="1">
    <name type="scientific">Albugo laibachii Nc14</name>
    <dbReference type="NCBI Taxonomy" id="890382"/>
    <lineage>
        <taxon>Eukaryota</taxon>
        <taxon>Sar</taxon>
        <taxon>Stramenopiles</taxon>
        <taxon>Oomycota</taxon>
        <taxon>Peronosporomycetes</taxon>
        <taxon>Albuginales</taxon>
        <taxon>Albuginaceae</taxon>
        <taxon>Albugo</taxon>
    </lineage>
</organism>
<accession>F0WQY2</accession>
<reference evidence="1" key="2">
    <citation type="submission" date="2011-02" db="EMBL/GenBank/DDBJ databases">
        <authorList>
            <person name="MacLean D."/>
        </authorList>
    </citation>
    <scope>NUCLEOTIDE SEQUENCE</scope>
</reference>
<gene>
    <name evidence="1" type="primary">AlNc14C205G8790</name>
    <name evidence="1" type="ORF">ALNC14_098860</name>
</gene>
<reference evidence="1" key="1">
    <citation type="journal article" date="2011" name="PLoS Biol.">
        <title>Gene gain and loss during evolution of obligate parasitism in the white rust pathogen of Arabidopsis thaliana.</title>
        <authorList>
            <person name="Kemen E."/>
            <person name="Gardiner A."/>
            <person name="Schultz-Larsen T."/>
            <person name="Kemen A.C."/>
            <person name="Balmuth A.L."/>
            <person name="Robert-Seilaniantz A."/>
            <person name="Bailey K."/>
            <person name="Holub E."/>
            <person name="Studholme D.J."/>
            <person name="Maclean D."/>
            <person name="Jones J.D."/>
        </authorList>
    </citation>
    <scope>NUCLEOTIDE SEQUENCE</scope>
</reference>
<proteinExistence type="predicted"/>
<evidence type="ECO:0000313" key="1">
    <source>
        <dbReference type="EMBL" id="CCA23742.1"/>
    </source>
</evidence>
<dbReference type="HOGENOM" id="CLU_2611008_0_0_1"/>
<sequence length="79" mass="8833">MLTHCASIHTISLCFAPFRFSKTHSSILDQVVGKKLLTIDKSQTGALRMTAFAHFQREPKSTAGVSKWRTGDKTLVELR</sequence>
<dbReference type="EMBL" id="FR824250">
    <property type="protein sequence ID" value="CCA23742.1"/>
    <property type="molecule type" value="Genomic_DNA"/>
</dbReference>